<dbReference type="GeneID" id="303172659"/>
<keyword evidence="5" id="KW-0239">DNA-directed DNA polymerase</keyword>
<evidence type="ECO:0000256" key="6">
    <source>
        <dbReference type="ARBA" id="ARBA00034754"/>
    </source>
</evidence>
<dbReference type="Proteomes" id="UP000195787">
    <property type="component" value="Unassembled WGS sequence"/>
</dbReference>
<keyword evidence="2 9" id="KW-0808">Transferase</keyword>
<dbReference type="InterPro" id="IPR005790">
    <property type="entry name" value="DNA_polIII_delta"/>
</dbReference>
<evidence type="ECO:0000256" key="3">
    <source>
        <dbReference type="ARBA" id="ARBA00022695"/>
    </source>
</evidence>
<organism evidence="9 10">
    <name type="scientific">Agrococcus casei LMG 22410</name>
    <dbReference type="NCBI Taxonomy" id="1255656"/>
    <lineage>
        <taxon>Bacteria</taxon>
        <taxon>Bacillati</taxon>
        <taxon>Actinomycetota</taxon>
        <taxon>Actinomycetes</taxon>
        <taxon>Micrococcales</taxon>
        <taxon>Microbacteriaceae</taxon>
        <taxon>Agrococcus</taxon>
    </lineage>
</organism>
<dbReference type="SUPFAM" id="SSF48019">
    <property type="entry name" value="post-AAA+ oligomerization domain-like"/>
    <property type="match status" value="1"/>
</dbReference>
<dbReference type="GO" id="GO:0003887">
    <property type="term" value="F:DNA-directed DNA polymerase activity"/>
    <property type="evidence" value="ECO:0007669"/>
    <property type="project" value="UniProtKB-KW"/>
</dbReference>
<evidence type="ECO:0000256" key="1">
    <source>
        <dbReference type="ARBA" id="ARBA00012417"/>
    </source>
</evidence>
<dbReference type="RefSeq" id="WP_086991538.1">
    <property type="nucleotide sequence ID" value="NZ_FUHU01000026.1"/>
</dbReference>
<reference evidence="9 10" key="1">
    <citation type="submission" date="2017-02" db="EMBL/GenBank/DDBJ databases">
        <authorList>
            <person name="Peterson S.W."/>
        </authorList>
    </citation>
    <scope>NUCLEOTIDE SEQUENCE [LARGE SCALE GENOMIC DNA]</scope>
    <source>
        <strain evidence="9 10">LMG 22410</strain>
    </source>
</reference>
<dbReference type="InterPro" id="IPR008921">
    <property type="entry name" value="DNA_pol3_clamp-load_cplx_C"/>
</dbReference>
<evidence type="ECO:0000256" key="2">
    <source>
        <dbReference type="ARBA" id="ARBA00022679"/>
    </source>
</evidence>
<dbReference type="AlphaFoldDB" id="A0A1R4FNT4"/>
<evidence type="ECO:0000313" key="10">
    <source>
        <dbReference type="Proteomes" id="UP000195787"/>
    </source>
</evidence>
<dbReference type="PANTHER" id="PTHR34388:SF1">
    <property type="entry name" value="DNA POLYMERASE III SUBUNIT DELTA"/>
    <property type="match status" value="1"/>
</dbReference>
<dbReference type="Gene3D" id="1.20.272.10">
    <property type="match status" value="1"/>
</dbReference>
<proteinExistence type="inferred from homology"/>
<accession>A0A1R4FNT4</accession>
<dbReference type="EC" id="2.7.7.7" evidence="1"/>
<evidence type="ECO:0000313" key="9">
    <source>
        <dbReference type="EMBL" id="SJM57402.1"/>
    </source>
</evidence>
<evidence type="ECO:0000256" key="4">
    <source>
        <dbReference type="ARBA" id="ARBA00022705"/>
    </source>
</evidence>
<dbReference type="Gene3D" id="3.40.50.300">
    <property type="entry name" value="P-loop containing nucleotide triphosphate hydrolases"/>
    <property type="match status" value="1"/>
</dbReference>
<dbReference type="InterPro" id="IPR048466">
    <property type="entry name" value="DNA_pol3_delta-like_C"/>
</dbReference>
<evidence type="ECO:0000256" key="5">
    <source>
        <dbReference type="ARBA" id="ARBA00022932"/>
    </source>
</evidence>
<gene>
    <name evidence="9" type="ORF">CZ674_05470</name>
</gene>
<keyword evidence="10" id="KW-1185">Reference proteome</keyword>
<dbReference type="NCBIfam" id="TIGR01128">
    <property type="entry name" value="holA"/>
    <property type="match status" value="1"/>
</dbReference>
<dbReference type="Pfam" id="PF21694">
    <property type="entry name" value="DNA_pol3_delta_C"/>
    <property type="match status" value="1"/>
</dbReference>
<protein>
    <recommendedName>
        <fullName evidence="1">DNA-directed DNA polymerase</fullName>
        <ecNumber evidence="1">2.7.7.7</ecNumber>
    </recommendedName>
</protein>
<comment type="similarity">
    <text evidence="6">Belongs to the DNA polymerase HolA subunit family.</text>
</comment>
<dbReference type="InterPro" id="IPR027417">
    <property type="entry name" value="P-loop_NTPase"/>
</dbReference>
<dbReference type="GO" id="GO:0006261">
    <property type="term" value="P:DNA-templated DNA replication"/>
    <property type="evidence" value="ECO:0007669"/>
    <property type="project" value="TreeGrafter"/>
</dbReference>
<dbReference type="EMBL" id="FUHU01000026">
    <property type="protein sequence ID" value="SJM57402.1"/>
    <property type="molecule type" value="Genomic_DNA"/>
</dbReference>
<keyword evidence="4" id="KW-0235">DNA replication</keyword>
<feature type="domain" description="DNA polymerase III delta subunit-like C-terminal" evidence="8">
    <location>
        <begin position="207"/>
        <end position="311"/>
    </location>
</feature>
<comment type="catalytic activity">
    <reaction evidence="7">
        <text>DNA(n) + a 2'-deoxyribonucleoside 5'-triphosphate = DNA(n+1) + diphosphate</text>
        <dbReference type="Rhea" id="RHEA:22508"/>
        <dbReference type="Rhea" id="RHEA-COMP:17339"/>
        <dbReference type="Rhea" id="RHEA-COMP:17340"/>
        <dbReference type="ChEBI" id="CHEBI:33019"/>
        <dbReference type="ChEBI" id="CHEBI:61560"/>
        <dbReference type="ChEBI" id="CHEBI:173112"/>
        <dbReference type="EC" id="2.7.7.7"/>
    </reaction>
</comment>
<dbReference type="PANTHER" id="PTHR34388">
    <property type="entry name" value="DNA POLYMERASE III SUBUNIT DELTA"/>
    <property type="match status" value="1"/>
</dbReference>
<evidence type="ECO:0000256" key="7">
    <source>
        <dbReference type="ARBA" id="ARBA00049244"/>
    </source>
</evidence>
<name>A0A1R4FNT4_9MICO</name>
<evidence type="ECO:0000259" key="8">
    <source>
        <dbReference type="Pfam" id="PF21694"/>
    </source>
</evidence>
<keyword evidence="3 9" id="KW-0548">Nucleotidyltransferase</keyword>
<dbReference type="GO" id="GO:0003677">
    <property type="term" value="F:DNA binding"/>
    <property type="evidence" value="ECO:0007669"/>
    <property type="project" value="InterPro"/>
</dbReference>
<dbReference type="GO" id="GO:0009360">
    <property type="term" value="C:DNA polymerase III complex"/>
    <property type="evidence" value="ECO:0007669"/>
    <property type="project" value="TreeGrafter"/>
</dbReference>
<sequence>MARTPMTRWQEAAPAPIVLLLGKEELLVSRANRRIRDILRMEDEGLEVHDIDAGSYDPGTLALQASPSLFMEPKLLRVSDLNSMTDAFLDDAMAMIDDPFDGATVVMHHSGATTRGKRLLDAVKGGKGIVVDCGELKYDSDKQAFARAEFVEAGREATPGAQNLLVKRFSDSIGSLAGAIAQLVADTTGQITEEVVEKYYEAHEHTTAFQVADAAVRGNAAQALVLLRQTLWSGAHPVPIVAAFAYRIRSLAKVSTGQRVRLAPKAIDEARSDLRRFDEAKLARAVRVVAETDLAVKGGERSPEYALERMIRILAA</sequence>
<dbReference type="OrthoDB" id="8478864at2"/>